<dbReference type="AlphaFoldDB" id="A0AAD1XH66"/>
<dbReference type="InterPro" id="IPR001611">
    <property type="entry name" value="Leu-rich_rpt"/>
</dbReference>
<dbReference type="Proteomes" id="UP001295684">
    <property type="component" value="Unassembled WGS sequence"/>
</dbReference>
<keyword evidence="3" id="KW-1185">Reference proteome</keyword>
<gene>
    <name evidence="2" type="ORF">ECRASSUSDP1_LOCUS13972</name>
</gene>
<feature type="region of interest" description="Disordered" evidence="1">
    <location>
        <begin position="713"/>
        <end position="732"/>
    </location>
</feature>
<dbReference type="EMBL" id="CAMPGE010013936">
    <property type="protein sequence ID" value="CAI2372641.1"/>
    <property type="molecule type" value="Genomic_DNA"/>
</dbReference>
<feature type="region of interest" description="Disordered" evidence="1">
    <location>
        <begin position="1079"/>
        <end position="1106"/>
    </location>
</feature>
<evidence type="ECO:0000313" key="2">
    <source>
        <dbReference type="EMBL" id="CAI2372641.1"/>
    </source>
</evidence>
<dbReference type="SMART" id="SM00368">
    <property type="entry name" value="LRR_RI"/>
    <property type="match status" value="4"/>
</dbReference>
<organism evidence="2 3">
    <name type="scientific">Euplotes crassus</name>
    <dbReference type="NCBI Taxonomy" id="5936"/>
    <lineage>
        <taxon>Eukaryota</taxon>
        <taxon>Sar</taxon>
        <taxon>Alveolata</taxon>
        <taxon>Ciliophora</taxon>
        <taxon>Intramacronucleata</taxon>
        <taxon>Spirotrichea</taxon>
        <taxon>Hypotrichia</taxon>
        <taxon>Euplotida</taxon>
        <taxon>Euplotidae</taxon>
        <taxon>Moneuplotes</taxon>
    </lineage>
</organism>
<name>A0AAD1XH66_EUPCR</name>
<accession>A0AAD1XH66</accession>
<dbReference type="Pfam" id="PF13516">
    <property type="entry name" value="LRR_6"/>
    <property type="match status" value="3"/>
</dbReference>
<dbReference type="InterPro" id="IPR052394">
    <property type="entry name" value="LRR-containing"/>
</dbReference>
<proteinExistence type="predicted"/>
<evidence type="ECO:0000256" key="1">
    <source>
        <dbReference type="SAM" id="MobiDB-lite"/>
    </source>
</evidence>
<reference evidence="2" key="1">
    <citation type="submission" date="2023-07" db="EMBL/GenBank/DDBJ databases">
        <authorList>
            <consortium name="AG Swart"/>
            <person name="Singh M."/>
            <person name="Singh A."/>
            <person name="Seah K."/>
            <person name="Emmerich C."/>
        </authorList>
    </citation>
    <scope>NUCLEOTIDE SEQUENCE</scope>
    <source>
        <strain evidence="2">DP1</strain>
    </source>
</reference>
<dbReference type="PANTHER" id="PTHR24114">
    <property type="entry name" value="LEUCINE RICH REPEAT FAMILY PROTEIN"/>
    <property type="match status" value="1"/>
</dbReference>
<comment type="caution">
    <text evidence="2">The sequence shown here is derived from an EMBL/GenBank/DDBJ whole genome shotgun (WGS) entry which is preliminary data.</text>
</comment>
<evidence type="ECO:0000313" key="3">
    <source>
        <dbReference type="Proteomes" id="UP001295684"/>
    </source>
</evidence>
<dbReference type="PROSITE" id="PS51450">
    <property type="entry name" value="LRR"/>
    <property type="match status" value="1"/>
</dbReference>
<dbReference type="PANTHER" id="PTHR24114:SF2">
    <property type="entry name" value="F-BOX DOMAIN-CONTAINING PROTEIN-RELATED"/>
    <property type="match status" value="1"/>
</dbReference>
<dbReference type="SUPFAM" id="SSF52047">
    <property type="entry name" value="RNI-like"/>
    <property type="match status" value="1"/>
</dbReference>
<dbReference type="InterPro" id="IPR032675">
    <property type="entry name" value="LRR_dom_sf"/>
</dbReference>
<sequence length="1190" mass="136699">MLADKLKLPLATEDVIIDPSKSVRLPDKFLIKHKKKGNKSQTRKKKINRNKLKKRLAGGSLIGSRKNPQVVTVPNLFKPISLSPKPKAMVDIHSIKNIKSFLQSVRNKQGKQFKEDNYPQYGPIGIPKGDSYSGTISRDKYGNKIGFGGDPKYSTIKYRRKAEKKRIQNLDSRGSGLKILSESDTDLYLNSANVNESKFRPSHTSSQPSLPNAKVVVESMEKKLSNPSLPAINLKASERINTPSYIGEEAYLNFYSKYKRISKEKEIAKDGYSASTAFLTSCEKMQMTPTPMGILKFQGKEREINLANFSMGNKYALALSNSMKYLKTEKLNLRCNNLGKTGSVAILSNLPESLAELNLSKNNMGDDAIPQLILWLKSSERKSTPPKDNEKLNQFYSLSHNLKILNLSSNKLSDKCIFDLCEGLITANPPLNHLDLSENQMETQGCKSLGEFLQVNSHIKILRLQWNKIHSEGACFLFDSISINTSLKNLDISWNMLGAKDFKRNEKVIIAMGNMVNSGVLAHLDISYNSLKIKECAIFGELIRENKTLFGLHMHGNACMVDTYGVIRTDKKYDVKNYGKDNFIGYHNIDGRSVLIKDKKPKIAKIKSHTHCWVCEGWREQKFTLTLGKSHNKIFDPINIHFDFDEYKPDLMTKKVGNWKSSDTYEIRRMVPPGKTMYFFTVNHEYFHAKDHLRMTCKGKMLIRNIEFIEVMEDDGRPPDSDEEEEDNTPCNYSIGIMNYTSGKPKEVLDEDYEPTCKTCRPRPPDKVYVKPRNRRPRTPWSFPISIFKNYQKDNEEILNKCFEFDWKCIKLPKMSDEELTEIKEALKQGYKMFKNIYKYLAGVGKGAGGVFCIPLNCYTDYVKQIDLVNGKDIRLAENDTLFLTMNKRAKATYLNPGVALVRFQFLEILIRLALKRYEDTGLVKSKGEAVTMMLEKNLYPSYEREDPQDFRDNKYWCEEVDNIFKSHVQLFEYLFKNYGGTHMKPGDQWFMTTDELENIFAESNLINDQLVSRDIAVYFNLSMMTQVDELNKERHLRMNFIEFLEAFARCAEVICYDPSEKERMKKVFEEESVKKELKRKGTKDPSLSSTSLKKAPDEAEKEDFEEAANLLSKEEREAQPLYIKIENILPRVYINCTNNSFKEKFEWPTINPYTGLYIEPQKKKNKQNNGLSATLKKNDAGNLGQLLLK</sequence>
<protein>
    <submittedName>
        <fullName evidence="2">Uncharacterized protein</fullName>
    </submittedName>
</protein>
<dbReference type="Gene3D" id="3.80.10.10">
    <property type="entry name" value="Ribonuclease Inhibitor"/>
    <property type="match status" value="1"/>
</dbReference>